<feature type="signal peptide" evidence="1">
    <location>
        <begin position="1"/>
        <end position="21"/>
    </location>
</feature>
<reference evidence="2 3" key="1">
    <citation type="submission" date="2016-11" db="EMBL/GenBank/DDBJ databases">
        <authorList>
            <person name="Jaros S."/>
            <person name="Januszkiewicz K."/>
            <person name="Wedrychowicz H."/>
        </authorList>
    </citation>
    <scope>NUCLEOTIDE SEQUENCE [LARGE SCALE GENOMIC DNA]</scope>
    <source>
        <strain evidence="2 3">BPI-34</strain>
    </source>
</reference>
<evidence type="ECO:0000313" key="2">
    <source>
        <dbReference type="EMBL" id="SHL81099.1"/>
    </source>
</evidence>
<proteinExistence type="predicted"/>
<dbReference type="InterPro" id="IPR011990">
    <property type="entry name" value="TPR-like_helical_dom_sf"/>
</dbReference>
<name>A0A1M7DPJ4_XYLRU</name>
<protein>
    <submittedName>
        <fullName evidence="2">Starch-binding associating with outer membrane</fullName>
    </submittedName>
</protein>
<organism evidence="2 3">
    <name type="scientific">Xylanibacter ruminicola</name>
    <name type="common">Prevotella ruminicola</name>
    <dbReference type="NCBI Taxonomy" id="839"/>
    <lineage>
        <taxon>Bacteria</taxon>
        <taxon>Pseudomonadati</taxon>
        <taxon>Bacteroidota</taxon>
        <taxon>Bacteroidia</taxon>
        <taxon>Bacteroidales</taxon>
        <taxon>Prevotellaceae</taxon>
        <taxon>Xylanibacter</taxon>
    </lineage>
</organism>
<gene>
    <name evidence="2" type="ORF">SAMN04488494_0795</name>
</gene>
<dbReference type="EMBL" id="FRCJ01000001">
    <property type="protein sequence ID" value="SHL81099.1"/>
    <property type="molecule type" value="Genomic_DNA"/>
</dbReference>
<accession>A0A1M7DPJ4</accession>
<evidence type="ECO:0000256" key="1">
    <source>
        <dbReference type="SAM" id="SignalP"/>
    </source>
</evidence>
<dbReference type="AlphaFoldDB" id="A0A1M7DPJ4"/>
<dbReference type="OrthoDB" id="9766256at2"/>
<evidence type="ECO:0000313" key="3">
    <source>
        <dbReference type="Proteomes" id="UP000184280"/>
    </source>
</evidence>
<dbReference type="Pfam" id="PF12771">
    <property type="entry name" value="SusD-like_2"/>
    <property type="match status" value="1"/>
</dbReference>
<dbReference type="RefSeq" id="WP_073042939.1">
    <property type="nucleotide sequence ID" value="NZ_FRCJ01000001.1"/>
</dbReference>
<dbReference type="Proteomes" id="UP000184280">
    <property type="component" value="Unassembled WGS sequence"/>
</dbReference>
<dbReference type="InterPro" id="IPR041662">
    <property type="entry name" value="SusD-like_2"/>
</dbReference>
<dbReference type="SUPFAM" id="SSF48452">
    <property type="entry name" value="TPR-like"/>
    <property type="match status" value="1"/>
</dbReference>
<dbReference type="Gene3D" id="1.25.40.390">
    <property type="match status" value="1"/>
</dbReference>
<keyword evidence="1" id="KW-0732">Signal</keyword>
<sequence>MKKIFFTVFAAVGMMSLVSCSDSDFNEKYADPSKTTTVGVPQVFTGVLDAGNRWMNLDYWRYYTQSTTSGCFSGVIGNANGRGRFRGASEGYFNIRWQDFYNMLTQFRVLEDTYNNLSDDEKAANKIFFYLGRTLMQAQLHEVISIWGDAPYSGAGTLWKTGNYDAAKTAATYDDDVQIYKQILADLKEVGDYFAAGNLNAAGVSALKRQDYTSAAGSTDIWQRYVNSLRLRIALHLATNGDLTADAKSAIQEILSNPTQYPLIESNDQNIGVNGDTATDHFNYGKGVSQALAGSSMAAGSQAMLDAMNVPANGIPDENTDPRLAAIYDCNPDNEYIAYDNSLTSSEIDNIADEKNKEYIERGITSSNYYCRIDTIAFAGWAAYQGNANLNGTWINAAEVALSKAEAYLMGYGVAANEATAKENFIKGVVLSNEYYWNMKTTSSLYKEGNDSYSGFRALTVPTSADFEAYANKIWKATQECVATQLWLNFAYLNELEAWNVNRRTGFPNVKFAKDTQMADYPTPPNRLPYPSDELNFNKDNCEAAKAINYSESTGYYTNLFWAKQTYYSLY</sequence>
<feature type="chain" id="PRO_5013065270" evidence="1">
    <location>
        <begin position="22"/>
        <end position="571"/>
    </location>
</feature>
<dbReference type="PROSITE" id="PS51257">
    <property type="entry name" value="PROKAR_LIPOPROTEIN"/>
    <property type="match status" value="1"/>
</dbReference>